<reference evidence="1" key="1">
    <citation type="journal article" date="2021" name="PeerJ">
        <title>Extensive microbial diversity within the chicken gut microbiome revealed by metagenomics and culture.</title>
        <authorList>
            <person name="Gilroy R."/>
            <person name="Ravi A."/>
            <person name="Getino M."/>
            <person name="Pursley I."/>
            <person name="Horton D.L."/>
            <person name="Alikhan N.F."/>
            <person name="Baker D."/>
            <person name="Gharbi K."/>
            <person name="Hall N."/>
            <person name="Watson M."/>
            <person name="Adriaenssens E.M."/>
            <person name="Foster-Nyarko E."/>
            <person name="Jarju S."/>
            <person name="Secka A."/>
            <person name="Antonio M."/>
            <person name="Oren A."/>
            <person name="Chaudhuri R.R."/>
            <person name="La Ragione R."/>
            <person name="Hildebrand F."/>
            <person name="Pallen M.J."/>
        </authorList>
    </citation>
    <scope>NUCLEOTIDE SEQUENCE</scope>
    <source>
        <strain evidence="1">CHK189-11263</strain>
    </source>
</reference>
<dbReference type="AlphaFoldDB" id="A0A9D2MDX5"/>
<reference evidence="1" key="2">
    <citation type="submission" date="2021-04" db="EMBL/GenBank/DDBJ databases">
        <authorList>
            <person name="Gilroy R."/>
        </authorList>
    </citation>
    <scope>NUCLEOTIDE SEQUENCE</scope>
    <source>
        <strain evidence="1">CHK189-11263</strain>
    </source>
</reference>
<evidence type="ECO:0000313" key="1">
    <source>
        <dbReference type="EMBL" id="HJB57843.1"/>
    </source>
</evidence>
<comment type="caution">
    <text evidence="1">The sequence shown here is derived from an EMBL/GenBank/DDBJ whole genome shotgun (WGS) entry which is preliminary data.</text>
</comment>
<dbReference type="Proteomes" id="UP000824208">
    <property type="component" value="Unassembled WGS sequence"/>
</dbReference>
<gene>
    <name evidence="1" type="ORF">H9714_09860</name>
</gene>
<evidence type="ECO:0000313" key="2">
    <source>
        <dbReference type="Proteomes" id="UP000824208"/>
    </source>
</evidence>
<accession>A0A9D2MDX5</accession>
<sequence length="60" mass="6843">MSPTIDLLYDYFVGYPDPERWPEELRDNPVAGHSRYAFAEGFRLGVLLMLESAAGELLRP</sequence>
<dbReference type="EMBL" id="DWYC01000087">
    <property type="protein sequence ID" value="HJB57843.1"/>
    <property type="molecule type" value="Genomic_DNA"/>
</dbReference>
<proteinExistence type="predicted"/>
<organism evidence="1 2">
    <name type="scientific">Candidatus Flavonifractor intestinipullorum</name>
    <dbReference type="NCBI Taxonomy" id="2838587"/>
    <lineage>
        <taxon>Bacteria</taxon>
        <taxon>Bacillati</taxon>
        <taxon>Bacillota</taxon>
        <taxon>Clostridia</taxon>
        <taxon>Eubacteriales</taxon>
        <taxon>Oscillospiraceae</taxon>
        <taxon>Flavonifractor</taxon>
    </lineage>
</organism>
<name>A0A9D2MDX5_9FIRM</name>
<protein>
    <submittedName>
        <fullName evidence="1">Uncharacterized protein</fullName>
    </submittedName>
</protein>